<feature type="compositionally biased region" description="Low complexity" evidence="1">
    <location>
        <begin position="238"/>
        <end position="250"/>
    </location>
</feature>
<dbReference type="GeneID" id="19417551"/>
<sequence length="686" mass="76581">MNGGSNSNSSNAPMDTDAQGSQQAAPVASGSQFPTVAPPQASTSYAPPGVAQQQYPVAYPQVLPSTGYAFGLPQQQQQQQMAPQMPGMPHMGMQYGPPAGIPLMSFSTMTWAPVADQQTLVAHGSNCPLCAEFLRHYAAGASEQSFRDAQTRVQTELQGRFWAHFERHTRSEGGRDRERIAELETRLQTLQSEYDSEQERLRRYREERDEVRIIRDRLEQERNEARRQLEEEQRRRQAQSTTTTSSTRLTMPPNQSAPHRRRDPREESPRRRNMDPLPIAGSSSAGTMSSASFSTSYSAQPSMAGPSTSFAAPYPAQLSVAGPSTSFATPYSAQPNTAGPSGSYQAMASRSPVEHPVVDFENASSDEEVDEHRIRRLAERRRYREARRNTGAQAAPGQGAPFSMSSSTAQSTCVVPGWPHHLMALPTDSDPRLTGHYYNYVPLSGNDASRLINDAQTDTGEIAHRVRDLIGQVNRRPELTGVRGLQVLQSQWRRPEGPRGASPRGDTPPGYEHMSTSHLPRPTRTGPDWKEIKRQKRAARTEPAYNQPTLDDSVGDWQNWMSAGRGRIPVWMEREFGGRRPTEFSVAFHLLSRQLIPRDTPTAERGRWISMTSWLFSVPGLYQHLINAGQYPVAGQFRPAPYPNDVGFATLFQMARWYASRGVTVLMADRYMLLARRNRNERGGRE</sequence>
<gene>
    <name evidence="2" type="ORF">TRAVEDRAFT_54823</name>
</gene>
<accession>R7S6I5</accession>
<feature type="compositionally biased region" description="Basic and acidic residues" evidence="1">
    <location>
        <begin position="263"/>
        <end position="274"/>
    </location>
</feature>
<evidence type="ECO:0000313" key="3">
    <source>
        <dbReference type="Proteomes" id="UP000054317"/>
    </source>
</evidence>
<protein>
    <submittedName>
        <fullName evidence="2">Uncharacterized protein</fullName>
    </submittedName>
</protein>
<proteinExistence type="predicted"/>
<feature type="region of interest" description="Disordered" evidence="1">
    <location>
        <begin position="384"/>
        <end position="409"/>
    </location>
</feature>
<feature type="compositionally biased region" description="Basic and acidic residues" evidence="1">
    <location>
        <begin position="225"/>
        <end position="235"/>
    </location>
</feature>
<evidence type="ECO:0000256" key="1">
    <source>
        <dbReference type="SAM" id="MobiDB-lite"/>
    </source>
</evidence>
<evidence type="ECO:0000313" key="2">
    <source>
        <dbReference type="EMBL" id="EIW51170.1"/>
    </source>
</evidence>
<dbReference type="RefSeq" id="XP_008045945.1">
    <property type="nucleotide sequence ID" value="XM_008047754.1"/>
</dbReference>
<dbReference type="AlphaFoldDB" id="R7S6I5"/>
<feature type="non-terminal residue" evidence="2">
    <location>
        <position position="686"/>
    </location>
</feature>
<dbReference type="OrthoDB" id="2919381at2759"/>
<feature type="region of interest" description="Disordered" evidence="1">
    <location>
        <begin position="1"/>
        <end position="48"/>
    </location>
</feature>
<dbReference type="Proteomes" id="UP000054317">
    <property type="component" value="Unassembled WGS sequence"/>
</dbReference>
<feature type="compositionally biased region" description="Low complexity" evidence="1">
    <location>
        <begin position="280"/>
        <end position="299"/>
    </location>
</feature>
<organism evidence="2 3">
    <name type="scientific">Trametes versicolor (strain FP-101664)</name>
    <name type="common">White-rot fungus</name>
    <name type="synonym">Coriolus versicolor</name>
    <dbReference type="NCBI Taxonomy" id="717944"/>
    <lineage>
        <taxon>Eukaryota</taxon>
        <taxon>Fungi</taxon>
        <taxon>Dikarya</taxon>
        <taxon>Basidiomycota</taxon>
        <taxon>Agaricomycotina</taxon>
        <taxon>Agaricomycetes</taxon>
        <taxon>Polyporales</taxon>
        <taxon>Polyporaceae</taxon>
        <taxon>Trametes</taxon>
    </lineage>
</organism>
<feature type="region of interest" description="Disordered" evidence="1">
    <location>
        <begin position="331"/>
        <end position="353"/>
    </location>
</feature>
<feature type="compositionally biased region" description="Low complexity" evidence="1">
    <location>
        <begin position="391"/>
        <end position="401"/>
    </location>
</feature>
<feature type="compositionally biased region" description="Polar residues" evidence="1">
    <location>
        <begin position="331"/>
        <end position="348"/>
    </location>
</feature>
<keyword evidence="3" id="KW-1185">Reference proteome</keyword>
<feature type="region of interest" description="Disordered" evidence="1">
    <location>
        <begin position="225"/>
        <end position="307"/>
    </location>
</feature>
<reference evidence="3" key="1">
    <citation type="journal article" date="2012" name="Science">
        <title>The Paleozoic origin of enzymatic lignin decomposition reconstructed from 31 fungal genomes.</title>
        <authorList>
            <person name="Floudas D."/>
            <person name="Binder M."/>
            <person name="Riley R."/>
            <person name="Barry K."/>
            <person name="Blanchette R.A."/>
            <person name="Henrissat B."/>
            <person name="Martinez A.T."/>
            <person name="Otillar R."/>
            <person name="Spatafora J.W."/>
            <person name="Yadav J.S."/>
            <person name="Aerts A."/>
            <person name="Benoit I."/>
            <person name="Boyd A."/>
            <person name="Carlson A."/>
            <person name="Copeland A."/>
            <person name="Coutinho P.M."/>
            <person name="de Vries R.P."/>
            <person name="Ferreira P."/>
            <person name="Findley K."/>
            <person name="Foster B."/>
            <person name="Gaskell J."/>
            <person name="Glotzer D."/>
            <person name="Gorecki P."/>
            <person name="Heitman J."/>
            <person name="Hesse C."/>
            <person name="Hori C."/>
            <person name="Igarashi K."/>
            <person name="Jurgens J.A."/>
            <person name="Kallen N."/>
            <person name="Kersten P."/>
            <person name="Kohler A."/>
            <person name="Kuees U."/>
            <person name="Kumar T.K.A."/>
            <person name="Kuo A."/>
            <person name="LaButti K."/>
            <person name="Larrondo L.F."/>
            <person name="Lindquist E."/>
            <person name="Ling A."/>
            <person name="Lombard V."/>
            <person name="Lucas S."/>
            <person name="Lundell T."/>
            <person name="Martin R."/>
            <person name="McLaughlin D.J."/>
            <person name="Morgenstern I."/>
            <person name="Morin E."/>
            <person name="Murat C."/>
            <person name="Nagy L.G."/>
            <person name="Nolan M."/>
            <person name="Ohm R.A."/>
            <person name="Patyshakuliyeva A."/>
            <person name="Rokas A."/>
            <person name="Ruiz-Duenas F.J."/>
            <person name="Sabat G."/>
            <person name="Salamov A."/>
            <person name="Samejima M."/>
            <person name="Schmutz J."/>
            <person name="Slot J.C."/>
            <person name="St John F."/>
            <person name="Stenlid J."/>
            <person name="Sun H."/>
            <person name="Sun S."/>
            <person name="Syed K."/>
            <person name="Tsang A."/>
            <person name="Wiebenga A."/>
            <person name="Young D."/>
            <person name="Pisabarro A."/>
            <person name="Eastwood D.C."/>
            <person name="Martin F."/>
            <person name="Cullen D."/>
            <person name="Grigoriev I.V."/>
            <person name="Hibbett D.S."/>
        </authorList>
    </citation>
    <scope>NUCLEOTIDE SEQUENCE [LARGE SCALE GENOMIC DNA]</scope>
    <source>
        <strain evidence="3">FP-101664</strain>
    </source>
</reference>
<feature type="region of interest" description="Disordered" evidence="1">
    <location>
        <begin position="488"/>
        <end position="528"/>
    </location>
</feature>
<name>R7S6I5_TRAVS</name>
<dbReference type="OMA" id="WAPVANQ"/>
<dbReference type="EMBL" id="JH711993">
    <property type="protein sequence ID" value="EIW51170.1"/>
    <property type="molecule type" value="Genomic_DNA"/>
</dbReference>
<feature type="compositionally biased region" description="Low complexity" evidence="1">
    <location>
        <begin position="1"/>
        <end position="11"/>
    </location>
</feature>
<dbReference type="KEGG" id="tvs:TRAVEDRAFT_54823"/>
<feature type="compositionally biased region" description="Polar residues" evidence="1">
    <location>
        <begin position="18"/>
        <end position="48"/>
    </location>
</feature>